<sequence>MQVPWAYISERWLGAKWTVTVGTALIAVSSIVYAFNVESVALSIIARALIGVGAAAIWVPVTPVLARWFAPQKKGLAMGITATGGAVGQFLGGALMPILITGPFIIFGLSTIQSGFLWSAIPGIIMTLIIPFFLKNEPEEMGLTSLDTSQEEMDKQSQDEPTFTYILKHSFYPYLLCIVYAGYLGALYYVWTWFAAYLQQEYGIDVRAAGMLWAISSTLPALLSQPLGGYLSDRLGRKRVASGALLLTTLLASTFAIFAAITVPLWITITLVFVFAIFVNMWVVIWPFTNTMFPTKAGAPIGGLMNTAAQLVGASAPIISGYFIDATSSYIPVFLLGALCAFIGFIASLFLKEERVI</sequence>
<evidence type="ECO:0000256" key="1">
    <source>
        <dbReference type="ARBA" id="ARBA00004651"/>
    </source>
</evidence>
<feature type="transmembrane region" description="Helical" evidence="6">
    <location>
        <begin position="115"/>
        <end position="134"/>
    </location>
</feature>
<dbReference type="Pfam" id="PF07690">
    <property type="entry name" value="MFS_1"/>
    <property type="match status" value="1"/>
</dbReference>
<evidence type="ECO:0000313" key="9">
    <source>
        <dbReference type="Proteomes" id="UP000267430"/>
    </source>
</evidence>
<dbReference type="GO" id="GO:0005886">
    <property type="term" value="C:plasma membrane"/>
    <property type="evidence" value="ECO:0007669"/>
    <property type="project" value="UniProtKB-SubCell"/>
</dbReference>
<dbReference type="OrthoDB" id="9797953at2"/>
<dbReference type="PROSITE" id="PS50850">
    <property type="entry name" value="MFS"/>
    <property type="match status" value="1"/>
</dbReference>
<keyword evidence="4 6" id="KW-1133">Transmembrane helix</keyword>
<comment type="caution">
    <text evidence="8">The sequence shown here is derived from an EMBL/GenBank/DDBJ whole genome shotgun (WGS) entry which is preliminary data.</text>
</comment>
<gene>
    <name evidence="8" type="ORF">ELQ35_22300</name>
</gene>
<feature type="transmembrane region" description="Helical" evidence="6">
    <location>
        <begin position="41"/>
        <end position="66"/>
    </location>
</feature>
<dbReference type="SUPFAM" id="SSF103473">
    <property type="entry name" value="MFS general substrate transporter"/>
    <property type="match status" value="1"/>
</dbReference>
<dbReference type="GO" id="GO:0035435">
    <property type="term" value="P:phosphate ion transmembrane transport"/>
    <property type="evidence" value="ECO:0007669"/>
    <property type="project" value="TreeGrafter"/>
</dbReference>
<feature type="transmembrane region" description="Helical" evidence="6">
    <location>
        <begin position="171"/>
        <end position="191"/>
    </location>
</feature>
<comment type="subcellular location">
    <subcellularLocation>
        <location evidence="1">Cell membrane</location>
        <topology evidence="1">Multi-pass membrane protein</topology>
    </subcellularLocation>
</comment>
<feature type="transmembrane region" description="Helical" evidence="6">
    <location>
        <begin position="301"/>
        <end position="324"/>
    </location>
</feature>
<dbReference type="InterPro" id="IPR051337">
    <property type="entry name" value="OPA_Antiporter"/>
</dbReference>
<evidence type="ECO:0000256" key="2">
    <source>
        <dbReference type="ARBA" id="ARBA00022448"/>
    </source>
</evidence>
<dbReference type="Proteomes" id="UP000267430">
    <property type="component" value="Unassembled WGS sequence"/>
</dbReference>
<dbReference type="PANTHER" id="PTHR43826">
    <property type="entry name" value="GLUCOSE-6-PHOSPHATE EXCHANGER SLC37A4"/>
    <property type="match status" value="1"/>
</dbReference>
<feature type="transmembrane region" description="Helical" evidence="6">
    <location>
        <begin position="87"/>
        <end position="109"/>
    </location>
</feature>
<evidence type="ECO:0000256" key="5">
    <source>
        <dbReference type="ARBA" id="ARBA00023136"/>
    </source>
</evidence>
<proteinExistence type="predicted"/>
<dbReference type="AlphaFoldDB" id="A0A3S0U8U0"/>
<evidence type="ECO:0000256" key="3">
    <source>
        <dbReference type="ARBA" id="ARBA00022692"/>
    </source>
</evidence>
<keyword evidence="9" id="KW-1185">Reference proteome</keyword>
<keyword evidence="2" id="KW-0813">Transport</keyword>
<evidence type="ECO:0000259" key="7">
    <source>
        <dbReference type="PROSITE" id="PS50850"/>
    </source>
</evidence>
<feature type="domain" description="Major facilitator superfamily (MFS) profile" evidence="7">
    <location>
        <begin position="1"/>
        <end position="356"/>
    </location>
</feature>
<feature type="transmembrane region" description="Helical" evidence="6">
    <location>
        <begin position="330"/>
        <end position="351"/>
    </location>
</feature>
<name>A0A3S0U8U0_9BACI</name>
<dbReference type="GO" id="GO:0061513">
    <property type="term" value="F:glucose 6-phosphate:phosphate antiporter activity"/>
    <property type="evidence" value="ECO:0007669"/>
    <property type="project" value="TreeGrafter"/>
</dbReference>
<dbReference type="InterPro" id="IPR011701">
    <property type="entry name" value="MFS"/>
</dbReference>
<evidence type="ECO:0000256" key="6">
    <source>
        <dbReference type="SAM" id="Phobius"/>
    </source>
</evidence>
<organism evidence="8 9">
    <name type="scientific">Peribacillus cavernae</name>
    <dbReference type="NCBI Taxonomy" id="1674310"/>
    <lineage>
        <taxon>Bacteria</taxon>
        <taxon>Bacillati</taxon>
        <taxon>Bacillota</taxon>
        <taxon>Bacilli</taxon>
        <taxon>Bacillales</taxon>
        <taxon>Bacillaceae</taxon>
        <taxon>Peribacillus</taxon>
    </lineage>
</organism>
<dbReference type="InterPro" id="IPR020846">
    <property type="entry name" value="MFS_dom"/>
</dbReference>
<evidence type="ECO:0000313" key="8">
    <source>
        <dbReference type="EMBL" id="RUQ23977.1"/>
    </source>
</evidence>
<accession>A0A3S0U8U0</accession>
<dbReference type="Gene3D" id="1.20.1250.20">
    <property type="entry name" value="MFS general substrate transporter like domains"/>
    <property type="match status" value="2"/>
</dbReference>
<keyword evidence="5 6" id="KW-0472">Membrane</keyword>
<keyword evidence="3 6" id="KW-0812">Transmembrane</keyword>
<dbReference type="InterPro" id="IPR005829">
    <property type="entry name" value="Sugar_transporter_CS"/>
</dbReference>
<feature type="transmembrane region" description="Helical" evidence="6">
    <location>
        <begin position="267"/>
        <end position="289"/>
    </location>
</feature>
<reference evidence="8 9" key="1">
    <citation type="submission" date="2018-12" db="EMBL/GenBank/DDBJ databases">
        <title>Bacillus chawlae sp. nov., Bacillus glennii sp. nov., and Bacillus saganii sp. nov. Isolated from the Vehicle Assembly Building at Kennedy Space Center where the Viking Spacecraft were Assembled.</title>
        <authorList>
            <person name="Seuylemezian A."/>
            <person name="Vaishampayan P."/>
        </authorList>
    </citation>
    <scope>NUCLEOTIDE SEQUENCE [LARGE SCALE GENOMIC DNA]</scope>
    <source>
        <strain evidence="8 9">L5</strain>
    </source>
</reference>
<evidence type="ECO:0000256" key="4">
    <source>
        <dbReference type="ARBA" id="ARBA00022989"/>
    </source>
</evidence>
<feature type="transmembrane region" description="Helical" evidence="6">
    <location>
        <begin position="243"/>
        <end position="261"/>
    </location>
</feature>
<dbReference type="PANTHER" id="PTHR43826:SF7">
    <property type="entry name" value="PROTEIN UHPC, PUTATIVE-RELATED"/>
    <property type="match status" value="1"/>
</dbReference>
<feature type="transmembrane region" description="Helical" evidence="6">
    <location>
        <begin position="12"/>
        <end position="35"/>
    </location>
</feature>
<protein>
    <submittedName>
        <fullName evidence="8">MFS transporter</fullName>
    </submittedName>
</protein>
<dbReference type="PROSITE" id="PS00216">
    <property type="entry name" value="SUGAR_TRANSPORT_1"/>
    <property type="match status" value="1"/>
</dbReference>
<dbReference type="InterPro" id="IPR036259">
    <property type="entry name" value="MFS_trans_sf"/>
</dbReference>
<dbReference type="EMBL" id="RYZZ01000060">
    <property type="protein sequence ID" value="RUQ23977.1"/>
    <property type="molecule type" value="Genomic_DNA"/>
</dbReference>